<dbReference type="PROSITE" id="PS50110">
    <property type="entry name" value="RESPONSE_REGULATORY"/>
    <property type="match status" value="1"/>
</dbReference>
<keyword evidence="7" id="KW-1185">Reference proteome</keyword>
<organism evidence="6 7">
    <name type="scientific">Ramlibacter pinisoli</name>
    <dbReference type="NCBI Taxonomy" id="2682844"/>
    <lineage>
        <taxon>Bacteria</taxon>
        <taxon>Pseudomonadati</taxon>
        <taxon>Pseudomonadota</taxon>
        <taxon>Betaproteobacteria</taxon>
        <taxon>Burkholderiales</taxon>
        <taxon>Comamonadaceae</taxon>
        <taxon>Ramlibacter</taxon>
    </lineage>
</organism>
<evidence type="ECO:0000256" key="1">
    <source>
        <dbReference type="ARBA" id="ARBA00023015"/>
    </source>
</evidence>
<keyword evidence="1" id="KW-0805">Transcription regulation</keyword>
<dbReference type="Proteomes" id="UP000469385">
    <property type="component" value="Unassembled WGS sequence"/>
</dbReference>
<dbReference type="InterPro" id="IPR011006">
    <property type="entry name" value="CheY-like_superfamily"/>
</dbReference>
<accession>A0A6N8IPR3</accession>
<feature type="domain" description="Response regulatory" evidence="5">
    <location>
        <begin position="25"/>
        <end position="144"/>
    </location>
</feature>
<dbReference type="AlphaFoldDB" id="A0A6N8IPR3"/>
<dbReference type="Pfam" id="PF00072">
    <property type="entry name" value="Response_reg"/>
    <property type="match status" value="1"/>
</dbReference>
<dbReference type="GO" id="GO:0000160">
    <property type="term" value="P:phosphorelay signal transduction system"/>
    <property type="evidence" value="ECO:0007669"/>
    <property type="project" value="InterPro"/>
</dbReference>
<dbReference type="InterPro" id="IPR001789">
    <property type="entry name" value="Sig_transdc_resp-reg_receiver"/>
</dbReference>
<dbReference type="PANTHER" id="PTHR43214:SF41">
    <property type="entry name" value="NITRATE_NITRITE RESPONSE REGULATOR PROTEIN NARP"/>
    <property type="match status" value="1"/>
</dbReference>
<gene>
    <name evidence="6" type="ORF">GON04_05460</name>
</gene>
<name>A0A6N8IPR3_9BURK</name>
<dbReference type="EMBL" id="WSEL01000003">
    <property type="protein sequence ID" value="MVQ28879.1"/>
    <property type="molecule type" value="Genomic_DNA"/>
</dbReference>
<evidence type="ECO:0000256" key="3">
    <source>
        <dbReference type="ARBA" id="ARBA00023163"/>
    </source>
</evidence>
<evidence type="ECO:0000256" key="2">
    <source>
        <dbReference type="ARBA" id="ARBA00023125"/>
    </source>
</evidence>
<feature type="modified residue" description="4-aspartylphosphate" evidence="4">
    <location>
        <position position="78"/>
    </location>
</feature>
<reference evidence="6 7" key="1">
    <citation type="submission" date="2019-12" db="EMBL/GenBank/DDBJ databases">
        <authorList>
            <person name="Huq M.A."/>
        </authorList>
    </citation>
    <scope>NUCLEOTIDE SEQUENCE [LARGE SCALE GENOMIC DNA]</scope>
    <source>
        <strain evidence="6 7">MAH-25</strain>
    </source>
</reference>
<keyword evidence="4" id="KW-0597">Phosphoprotein</keyword>
<evidence type="ECO:0000256" key="4">
    <source>
        <dbReference type="PROSITE-ProRule" id="PRU00169"/>
    </source>
</evidence>
<evidence type="ECO:0000259" key="5">
    <source>
        <dbReference type="PROSITE" id="PS50110"/>
    </source>
</evidence>
<protein>
    <submittedName>
        <fullName evidence="6">Response regulator</fullName>
    </submittedName>
</protein>
<dbReference type="SMART" id="SM00448">
    <property type="entry name" value="REC"/>
    <property type="match status" value="1"/>
</dbReference>
<evidence type="ECO:0000313" key="7">
    <source>
        <dbReference type="Proteomes" id="UP000469385"/>
    </source>
</evidence>
<proteinExistence type="predicted"/>
<keyword evidence="2" id="KW-0238">DNA-binding</keyword>
<sequence>MAGPCHDAGLAGAHGPGESWSLAVRAFIVEDNSAIRESLVEALAELAGIRTVGQSGNAAGAIAWLTQSGNDWDVAIVDLLLDETGTGLDVLKALRGREPGRQVVVLTATASGLVRDQCLALGCDEVFDKSMDTEALLDWCMRRAGRPAGPVVR</sequence>
<dbReference type="PANTHER" id="PTHR43214">
    <property type="entry name" value="TWO-COMPONENT RESPONSE REGULATOR"/>
    <property type="match status" value="1"/>
</dbReference>
<dbReference type="GO" id="GO:0003677">
    <property type="term" value="F:DNA binding"/>
    <property type="evidence" value="ECO:0007669"/>
    <property type="project" value="UniProtKB-KW"/>
</dbReference>
<dbReference type="InterPro" id="IPR039420">
    <property type="entry name" value="WalR-like"/>
</dbReference>
<dbReference type="SUPFAM" id="SSF52172">
    <property type="entry name" value="CheY-like"/>
    <property type="match status" value="1"/>
</dbReference>
<dbReference type="Gene3D" id="3.40.50.2300">
    <property type="match status" value="1"/>
</dbReference>
<comment type="caution">
    <text evidence="6">The sequence shown here is derived from an EMBL/GenBank/DDBJ whole genome shotgun (WGS) entry which is preliminary data.</text>
</comment>
<evidence type="ECO:0000313" key="6">
    <source>
        <dbReference type="EMBL" id="MVQ28879.1"/>
    </source>
</evidence>
<keyword evidence="3" id="KW-0804">Transcription</keyword>